<reference evidence="3 4" key="1">
    <citation type="submission" date="2024-06" db="EMBL/GenBank/DDBJ databases">
        <title>The Natural Products Discovery Center: Release of the First 8490 Sequenced Strains for Exploring Actinobacteria Biosynthetic Diversity.</title>
        <authorList>
            <person name="Kalkreuter E."/>
            <person name="Kautsar S.A."/>
            <person name="Yang D."/>
            <person name="Bader C.D."/>
            <person name="Teijaro C.N."/>
            <person name="Fluegel L."/>
            <person name="Davis C.M."/>
            <person name="Simpson J.R."/>
            <person name="Lauterbach L."/>
            <person name="Steele A.D."/>
            <person name="Gui C."/>
            <person name="Meng S."/>
            <person name="Li G."/>
            <person name="Viehrig K."/>
            <person name="Ye F."/>
            <person name="Su P."/>
            <person name="Kiefer A.F."/>
            <person name="Nichols A."/>
            <person name="Cepeda A.J."/>
            <person name="Yan W."/>
            <person name="Fan B."/>
            <person name="Jiang Y."/>
            <person name="Adhikari A."/>
            <person name="Zheng C.-J."/>
            <person name="Schuster L."/>
            <person name="Cowan T.M."/>
            <person name="Smanski M.J."/>
            <person name="Chevrette M.G."/>
            <person name="De Carvalho L.P.S."/>
            <person name="Shen B."/>
        </authorList>
    </citation>
    <scope>NUCLEOTIDE SEQUENCE [LARGE SCALE GENOMIC DNA]</scope>
    <source>
        <strain evidence="3 4">NPDC048946</strain>
    </source>
</reference>
<name>A0ABV3DN58_9ACTN</name>
<dbReference type="Gene3D" id="3.40.50.1400">
    <property type="match status" value="2"/>
</dbReference>
<dbReference type="RefSeq" id="WP_358358709.1">
    <property type="nucleotide sequence ID" value="NZ_JBEZFP010000081.1"/>
</dbReference>
<keyword evidence="4" id="KW-1185">Reference proteome</keyword>
<dbReference type="InterPro" id="IPR002762">
    <property type="entry name" value="CbiX-like"/>
</dbReference>
<evidence type="ECO:0000256" key="1">
    <source>
        <dbReference type="ARBA" id="ARBA00022723"/>
    </source>
</evidence>
<evidence type="ECO:0000256" key="2">
    <source>
        <dbReference type="ARBA" id="ARBA00023239"/>
    </source>
</evidence>
<dbReference type="InterPro" id="IPR050963">
    <property type="entry name" value="Sirohydro_Cobaltochel/CbiX"/>
</dbReference>
<protein>
    <submittedName>
        <fullName evidence="3">Sirohydrochlorin chelatase</fullName>
    </submittedName>
</protein>
<dbReference type="Proteomes" id="UP001551482">
    <property type="component" value="Unassembled WGS sequence"/>
</dbReference>
<evidence type="ECO:0000313" key="3">
    <source>
        <dbReference type="EMBL" id="MEU8137185.1"/>
    </source>
</evidence>
<accession>A0ABV3DN58</accession>
<keyword evidence="2" id="KW-0456">Lyase</keyword>
<dbReference type="Pfam" id="PF01903">
    <property type="entry name" value="CbiX"/>
    <property type="match status" value="2"/>
</dbReference>
<dbReference type="CDD" id="cd03414">
    <property type="entry name" value="CbiX_SirB_C"/>
    <property type="match status" value="1"/>
</dbReference>
<dbReference type="PANTHER" id="PTHR33542">
    <property type="entry name" value="SIROHYDROCHLORIN FERROCHELATASE, CHLOROPLASTIC"/>
    <property type="match status" value="1"/>
</dbReference>
<dbReference type="EMBL" id="JBEZFP010000081">
    <property type="protein sequence ID" value="MEU8137185.1"/>
    <property type="molecule type" value="Genomic_DNA"/>
</dbReference>
<dbReference type="CDD" id="cd03416">
    <property type="entry name" value="CbiX_SirB_N"/>
    <property type="match status" value="1"/>
</dbReference>
<dbReference type="PANTHER" id="PTHR33542:SF5">
    <property type="entry name" value="FERROCHELATASE CHE1"/>
    <property type="match status" value="1"/>
</dbReference>
<sequence length="252" mass="26272">MNRTTATAAPALLAIAHGSRDARHAATVEALVARVRRARPGVRVAAAYLDHCGPRVPEALADLAAEGVREAVAVPLLLSSAYHAKHDVPAMLAAGRQLRLDVRAAAPLGPHPLLVAAMERRLREAGVRTGDEACGVVLASAGSTDAQANAALTELARGWRRSGWGSVVTAFASAVSPEVGEAVRDLRRTGFDRIVVASYMLAPGHLPDRIVRQAREAGADVVTGTVGDTPEAGALALARYDETVRPALDRSA</sequence>
<gene>
    <name evidence="3" type="ORF">AB0C36_27165</name>
</gene>
<comment type="caution">
    <text evidence="3">The sequence shown here is derived from an EMBL/GenBank/DDBJ whole genome shotgun (WGS) entry which is preliminary data.</text>
</comment>
<organism evidence="3 4">
    <name type="scientific">Streptodolium elevatio</name>
    <dbReference type="NCBI Taxonomy" id="3157996"/>
    <lineage>
        <taxon>Bacteria</taxon>
        <taxon>Bacillati</taxon>
        <taxon>Actinomycetota</taxon>
        <taxon>Actinomycetes</taxon>
        <taxon>Kitasatosporales</taxon>
        <taxon>Streptomycetaceae</taxon>
        <taxon>Streptodolium</taxon>
    </lineage>
</organism>
<proteinExistence type="predicted"/>
<dbReference type="SUPFAM" id="SSF53800">
    <property type="entry name" value="Chelatase"/>
    <property type="match status" value="1"/>
</dbReference>
<keyword evidence="1" id="KW-0479">Metal-binding</keyword>
<evidence type="ECO:0000313" key="4">
    <source>
        <dbReference type="Proteomes" id="UP001551482"/>
    </source>
</evidence>